<dbReference type="RefSeq" id="WP_058353939.1">
    <property type="nucleotide sequence ID" value="NZ_CABMMD010000197.1"/>
</dbReference>
<dbReference type="Proteomes" id="UP000054874">
    <property type="component" value="Unassembled WGS sequence"/>
</dbReference>
<organism evidence="1 2">
    <name type="scientific">Acetivibrio ethanolgignens</name>
    <dbReference type="NCBI Taxonomy" id="290052"/>
    <lineage>
        <taxon>Bacteria</taxon>
        <taxon>Bacillati</taxon>
        <taxon>Bacillota</taxon>
        <taxon>Clostridia</taxon>
        <taxon>Eubacteriales</taxon>
        <taxon>Oscillospiraceae</taxon>
        <taxon>Acetivibrio</taxon>
    </lineage>
</organism>
<proteinExistence type="predicted"/>
<sequence>MYYKQLEGFLRDKTAELSQQLQIIGDIVPIYNTGADEAMNASCQTADYLGRFPQIISDGNTCHSLRSMRQKHIISGVTADYRGLISVQLWLD</sequence>
<accession>A0A0V8QBL9</accession>
<comment type="caution">
    <text evidence="1">The sequence shown here is derived from an EMBL/GenBank/DDBJ whole genome shotgun (WGS) entry which is preliminary data.</text>
</comment>
<reference evidence="1 2" key="1">
    <citation type="submission" date="2015-11" db="EMBL/GenBank/DDBJ databases">
        <title>Butyribacter intestini gen. nov., sp. nov., a butyric acid-producing bacterium of the family Lachnospiraceae isolated from the human faeces.</title>
        <authorList>
            <person name="Zou Y."/>
            <person name="Xue W."/>
            <person name="Luo G."/>
            <person name="Lv M."/>
        </authorList>
    </citation>
    <scope>NUCLEOTIDE SEQUENCE [LARGE SCALE GENOMIC DNA]</scope>
    <source>
        <strain evidence="1 2">ACET-33324</strain>
    </source>
</reference>
<name>A0A0V8QBL9_9FIRM</name>
<gene>
    <name evidence="1" type="ORF">ASU35_04015</name>
</gene>
<dbReference type="AlphaFoldDB" id="A0A0V8QBL9"/>
<keyword evidence="2" id="KW-1185">Reference proteome</keyword>
<evidence type="ECO:0000313" key="1">
    <source>
        <dbReference type="EMBL" id="KSV57884.1"/>
    </source>
</evidence>
<protein>
    <submittedName>
        <fullName evidence="1">Uncharacterized protein</fullName>
    </submittedName>
</protein>
<evidence type="ECO:0000313" key="2">
    <source>
        <dbReference type="Proteomes" id="UP000054874"/>
    </source>
</evidence>
<dbReference type="EMBL" id="LNAM01000197">
    <property type="protein sequence ID" value="KSV57884.1"/>
    <property type="molecule type" value="Genomic_DNA"/>
</dbReference>